<feature type="transmembrane region" description="Helical" evidence="1">
    <location>
        <begin position="90"/>
        <end position="111"/>
    </location>
</feature>
<organism evidence="2 3">
    <name type="scientific">Acidithiobacillus thiooxidans</name>
    <name type="common">Thiobacillus thiooxidans</name>
    <dbReference type="NCBI Taxonomy" id="930"/>
    <lineage>
        <taxon>Bacteria</taxon>
        <taxon>Pseudomonadati</taxon>
        <taxon>Pseudomonadota</taxon>
        <taxon>Acidithiobacillia</taxon>
        <taxon>Acidithiobacillales</taxon>
        <taxon>Acidithiobacillaceae</taxon>
        <taxon>Acidithiobacillus</taxon>
    </lineage>
</organism>
<accession>A0A1C2IG53</accession>
<sequence length="130" mass="15227">MGLWKWIKKDVGYFKTIVHTERQFHQFLWLLVHDHAYWQDTKARRRPLSQLTDAVKSRRKKQEEKILTVLLLMWLALTVWLIQTENWQGFAVWLLFAVLVLRSIVIIRGLAPGKGLALGLSSDSPFTGEK</sequence>
<dbReference type="Proteomes" id="UP000095008">
    <property type="component" value="Unassembled WGS sequence"/>
</dbReference>
<reference evidence="2" key="1">
    <citation type="journal article" date="2016" name="Int. J. Mol. Sci.">
        <title>Comparative genomics of the extreme acidophile Acidithiobacillus thiooxidans reveals intraspecific divergence and niche adaptation.</title>
        <authorList>
            <person name="Zhang X."/>
            <person name="Feng X."/>
            <person name="Tao J."/>
            <person name="Ma L."/>
            <person name="Xiao Y."/>
            <person name="Liang Y."/>
            <person name="Liu X."/>
            <person name="Yin H."/>
        </authorList>
    </citation>
    <scope>NUCLEOTIDE SEQUENCE [LARGE SCALE GENOMIC DNA]</scope>
    <source>
        <strain evidence="2">DXS-W</strain>
    </source>
</reference>
<gene>
    <name evidence="2" type="ORF">A6M23_04175</name>
</gene>
<keyword evidence="1" id="KW-1133">Transmembrane helix</keyword>
<keyword evidence="1" id="KW-0812">Transmembrane</keyword>
<protein>
    <submittedName>
        <fullName evidence="2">Uncharacterized protein</fullName>
    </submittedName>
</protein>
<dbReference type="EMBL" id="LWRY01000025">
    <property type="protein sequence ID" value="OCX74939.1"/>
    <property type="molecule type" value="Genomic_DNA"/>
</dbReference>
<feature type="transmembrane region" description="Helical" evidence="1">
    <location>
        <begin position="66"/>
        <end position="84"/>
    </location>
</feature>
<dbReference type="AlphaFoldDB" id="A0A1C2IG53"/>
<evidence type="ECO:0000256" key="1">
    <source>
        <dbReference type="SAM" id="Phobius"/>
    </source>
</evidence>
<evidence type="ECO:0000313" key="2">
    <source>
        <dbReference type="EMBL" id="OCX74939.1"/>
    </source>
</evidence>
<comment type="caution">
    <text evidence="2">The sequence shown here is derived from an EMBL/GenBank/DDBJ whole genome shotgun (WGS) entry which is preliminary data.</text>
</comment>
<dbReference type="RefSeq" id="WP_065973451.1">
    <property type="nucleotide sequence ID" value="NZ_LWRY01000025.1"/>
</dbReference>
<evidence type="ECO:0000313" key="3">
    <source>
        <dbReference type="Proteomes" id="UP000095008"/>
    </source>
</evidence>
<proteinExistence type="predicted"/>
<name>A0A1C2IG53_ACITH</name>
<keyword evidence="3" id="KW-1185">Reference proteome</keyword>
<keyword evidence="1" id="KW-0472">Membrane</keyword>